<dbReference type="Proteomes" id="UP001054821">
    <property type="component" value="Chromosome 3"/>
</dbReference>
<feature type="transmembrane region" description="Helical" evidence="2">
    <location>
        <begin position="12"/>
        <end position="30"/>
    </location>
</feature>
<proteinExistence type="predicted"/>
<evidence type="ECO:0000313" key="4">
    <source>
        <dbReference type="Proteomes" id="UP001054821"/>
    </source>
</evidence>
<feature type="compositionally biased region" description="Basic and acidic residues" evidence="1">
    <location>
        <begin position="232"/>
        <end position="243"/>
    </location>
</feature>
<evidence type="ECO:0000256" key="1">
    <source>
        <dbReference type="SAM" id="MobiDB-lite"/>
    </source>
</evidence>
<evidence type="ECO:0000313" key="3">
    <source>
        <dbReference type="EMBL" id="KAI5340590.1"/>
    </source>
</evidence>
<keyword evidence="2" id="KW-0812">Transmembrane</keyword>
<reference evidence="3 4" key="1">
    <citation type="journal article" date="2022" name="G3 (Bethesda)">
        <title>Whole-genome sequence and methylome profiling of the almond [Prunus dulcis (Mill.) D.A. Webb] cultivar 'Nonpareil'.</title>
        <authorList>
            <person name="D'Amico-Willman K.M."/>
            <person name="Ouma W.Z."/>
            <person name="Meulia T."/>
            <person name="Sideli G.M."/>
            <person name="Gradziel T.M."/>
            <person name="Fresnedo-Ramirez J."/>
        </authorList>
    </citation>
    <scope>NUCLEOTIDE SEQUENCE [LARGE SCALE GENOMIC DNA]</scope>
    <source>
        <strain evidence="3">Clone GOH B32 T37-40</strain>
    </source>
</reference>
<accession>A0AAD4WBR5</accession>
<comment type="caution">
    <text evidence="3">The sequence shown here is derived from an EMBL/GenBank/DDBJ whole genome shotgun (WGS) entry which is preliminary data.</text>
</comment>
<keyword evidence="2" id="KW-0472">Membrane</keyword>
<protein>
    <submittedName>
        <fullName evidence="3">Uncharacterized protein</fullName>
    </submittedName>
</protein>
<name>A0AAD4WBR5_PRUDU</name>
<evidence type="ECO:0000256" key="2">
    <source>
        <dbReference type="SAM" id="Phobius"/>
    </source>
</evidence>
<keyword evidence="2" id="KW-1133">Transmembrane helix</keyword>
<gene>
    <name evidence="3" type="ORF">L3X38_019864</name>
</gene>
<feature type="transmembrane region" description="Helical" evidence="2">
    <location>
        <begin position="190"/>
        <end position="207"/>
    </location>
</feature>
<dbReference type="EMBL" id="JAJFAZ020000003">
    <property type="protein sequence ID" value="KAI5340590.1"/>
    <property type="molecule type" value="Genomic_DNA"/>
</dbReference>
<organism evidence="3 4">
    <name type="scientific">Prunus dulcis</name>
    <name type="common">Almond</name>
    <name type="synonym">Amygdalus dulcis</name>
    <dbReference type="NCBI Taxonomy" id="3755"/>
    <lineage>
        <taxon>Eukaryota</taxon>
        <taxon>Viridiplantae</taxon>
        <taxon>Streptophyta</taxon>
        <taxon>Embryophyta</taxon>
        <taxon>Tracheophyta</taxon>
        <taxon>Spermatophyta</taxon>
        <taxon>Magnoliopsida</taxon>
        <taxon>eudicotyledons</taxon>
        <taxon>Gunneridae</taxon>
        <taxon>Pentapetalae</taxon>
        <taxon>rosids</taxon>
        <taxon>fabids</taxon>
        <taxon>Rosales</taxon>
        <taxon>Rosaceae</taxon>
        <taxon>Amygdaloideae</taxon>
        <taxon>Amygdaleae</taxon>
        <taxon>Prunus</taxon>
    </lineage>
</organism>
<dbReference type="AlphaFoldDB" id="A0AAD4WBR5"/>
<feature type="transmembrane region" description="Helical" evidence="2">
    <location>
        <begin position="51"/>
        <end position="72"/>
    </location>
</feature>
<feature type="region of interest" description="Disordered" evidence="1">
    <location>
        <begin position="223"/>
        <end position="259"/>
    </location>
</feature>
<keyword evidence="4" id="KW-1185">Reference proteome</keyword>
<sequence length="276" mass="31137">MFKNWVSSTSLIFMITVLVLGMLCCVVASEPEDHRQEQQRGHDQILYKSGMMIRIITKMITLAVLAWFNIYYQRLLLDEAPEEERDQEAEQKGHIMIMVVAECAFNGSKNASGFSRTGFPQQVAAWFAIYYQSLLLGQAPQEETEQEPEQEEAHNDNGVLVPRCVLASEPEDLREQQLGHDHILYKNGKMIMKMILLAIVAVFALYYQIQLYQRQRRGAQDLHGGINNNNNHPDEGHGAEDLHGGINNNHPDEGNNAGNFAAQVAAQNDQEGLDRG</sequence>